<evidence type="ECO:0000313" key="2">
    <source>
        <dbReference type="EMBL" id="ROR40116.1"/>
    </source>
</evidence>
<accession>A0AAJ4UY19</accession>
<dbReference type="EMBL" id="RJVK01000002">
    <property type="protein sequence ID" value="ROR40116.1"/>
    <property type="molecule type" value="Genomic_DNA"/>
</dbReference>
<organism evidence="2 3">
    <name type="scientific">Caminibacter pacificus</name>
    <dbReference type="NCBI Taxonomy" id="1424653"/>
    <lineage>
        <taxon>Bacteria</taxon>
        <taxon>Pseudomonadati</taxon>
        <taxon>Campylobacterota</taxon>
        <taxon>Epsilonproteobacteria</taxon>
        <taxon>Nautiliales</taxon>
        <taxon>Nautiliaceae</taxon>
        <taxon>Caminibacter</taxon>
    </lineage>
</organism>
<dbReference type="Proteomes" id="UP000298805">
    <property type="component" value="Chromosome"/>
</dbReference>
<sequence length="284" mass="33422">MWLEKFFKKQFIAFYKEDEYKTILQVVKNKQILSTEEKSFEDKKEFVKYIREKIDDNPQTYISTVLLTINQGVIPSCSKQVYLDKDIDPDNVKILCLGKYSFYVSFYELRNLENEYKFDLDFVYSVFAVIDAMADERKNRFYLLVLKNHLVILGYENFIPIYSDIIELNEEEPGDIDEDIVEDIDLEEELISDIDSVEEEEIDDSEITNEQTSKEAEILNHLKSAIKEYYDNYSSDFIEKIIILDTIGIDITLNSLIEDELLISSEIKQIDFLNSINRLSIESV</sequence>
<dbReference type="Proteomes" id="UP000272781">
    <property type="component" value="Unassembled WGS sequence"/>
</dbReference>
<keyword evidence="4" id="KW-1185">Reference proteome</keyword>
<dbReference type="RefSeq" id="WP_123352500.1">
    <property type="nucleotide sequence ID" value="NZ_CP027432.2"/>
</dbReference>
<name>A0AAJ4UY19_9BACT</name>
<evidence type="ECO:0000313" key="4">
    <source>
        <dbReference type="Proteomes" id="UP000298805"/>
    </source>
</evidence>
<evidence type="ECO:0000313" key="1">
    <source>
        <dbReference type="EMBL" id="QCI27708.1"/>
    </source>
</evidence>
<dbReference type="EMBL" id="CP027432">
    <property type="protein sequence ID" value="QCI27708.1"/>
    <property type="molecule type" value="Genomic_DNA"/>
</dbReference>
<reference evidence="1" key="3">
    <citation type="submission" date="2019-06" db="EMBL/GenBank/DDBJ databases">
        <title>A comparative analysis of the Nautiliaceae.</title>
        <authorList>
            <person name="Grosche A."/>
            <person name="Smedile F."/>
            <person name="Vetriani C."/>
        </authorList>
    </citation>
    <scope>NUCLEOTIDE SEQUENCE</scope>
    <source>
        <strain evidence="1">TB6</strain>
    </source>
</reference>
<evidence type="ECO:0000313" key="3">
    <source>
        <dbReference type="Proteomes" id="UP000272781"/>
    </source>
</evidence>
<reference evidence="2 3" key="2">
    <citation type="submission" date="2018-11" db="EMBL/GenBank/DDBJ databases">
        <title>Genomic Encyclopedia of Type Strains, Phase IV (KMG-IV): sequencing the most valuable type-strain genomes for metagenomic binning, comparative biology and taxonomic classification.</title>
        <authorList>
            <person name="Goeker M."/>
        </authorList>
    </citation>
    <scope>NUCLEOTIDE SEQUENCE [LARGE SCALE GENOMIC DNA]</scope>
    <source>
        <strain evidence="2 3">DSM 27783</strain>
    </source>
</reference>
<gene>
    <name evidence="1" type="ORF">C6V80_01630</name>
    <name evidence="2" type="ORF">EDC58_1101</name>
</gene>
<protein>
    <submittedName>
        <fullName evidence="2">Uncharacterized protein</fullName>
    </submittedName>
</protein>
<proteinExistence type="predicted"/>
<dbReference type="AlphaFoldDB" id="A0AAJ4UY19"/>
<reference evidence="4" key="1">
    <citation type="submission" date="2018-03" db="EMBL/GenBank/DDBJ databases">
        <title>A comparative analysis of the Nautiliaceae.</title>
        <authorList>
            <person name="Grosche A."/>
            <person name="Smedile F."/>
            <person name="Vetriani C."/>
        </authorList>
    </citation>
    <scope>NUCLEOTIDE SEQUENCE [LARGE SCALE GENOMIC DNA]</scope>
    <source>
        <strain evidence="4">TB6</strain>
    </source>
</reference>